<proteinExistence type="predicted"/>
<dbReference type="EMBL" id="CAJVQB010000404">
    <property type="protein sequence ID" value="CAG8486953.1"/>
    <property type="molecule type" value="Genomic_DNA"/>
</dbReference>
<keyword evidence="3" id="KW-1185">Reference proteome</keyword>
<evidence type="ECO:0000313" key="3">
    <source>
        <dbReference type="Proteomes" id="UP000789901"/>
    </source>
</evidence>
<gene>
    <name evidence="2" type="ORF">GMARGA_LOCUS1527</name>
</gene>
<feature type="region of interest" description="Disordered" evidence="1">
    <location>
        <begin position="1"/>
        <end position="24"/>
    </location>
</feature>
<feature type="compositionally biased region" description="Basic and acidic residues" evidence="1">
    <location>
        <begin position="15"/>
        <end position="24"/>
    </location>
</feature>
<accession>A0ABM8VZL3</accession>
<comment type="caution">
    <text evidence="2">The sequence shown here is derived from an EMBL/GenBank/DDBJ whole genome shotgun (WGS) entry which is preliminary data.</text>
</comment>
<feature type="compositionally biased region" description="Acidic residues" evidence="1">
    <location>
        <begin position="1"/>
        <end position="10"/>
    </location>
</feature>
<organism evidence="2 3">
    <name type="scientific">Gigaspora margarita</name>
    <dbReference type="NCBI Taxonomy" id="4874"/>
    <lineage>
        <taxon>Eukaryota</taxon>
        <taxon>Fungi</taxon>
        <taxon>Fungi incertae sedis</taxon>
        <taxon>Mucoromycota</taxon>
        <taxon>Glomeromycotina</taxon>
        <taxon>Glomeromycetes</taxon>
        <taxon>Diversisporales</taxon>
        <taxon>Gigasporaceae</taxon>
        <taxon>Gigaspora</taxon>
    </lineage>
</organism>
<evidence type="ECO:0000313" key="2">
    <source>
        <dbReference type="EMBL" id="CAG8486953.1"/>
    </source>
</evidence>
<sequence length="108" mass="12597">MSDYELDNEINQEQKNNKGKDKGKAIQKADNWHISVELIDQLFSDNNIEDNWEDINDDRLSEHSADDDLIDQFINFDASPQSIFTPDFDNSIPLITCNIVRIYNNNYL</sequence>
<reference evidence="2 3" key="1">
    <citation type="submission" date="2021-06" db="EMBL/GenBank/DDBJ databases">
        <authorList>
            <person name="Kallberg Y."/>
            <person name="Tangrot J."/>
            <person name="Rosling A."/>
        </authorList>
    </citation>
    <scope>NUCLEOTIDE SEQUENCE [LARGE SCALE GENOMIC DNA]</scope>
    <source>
        <strain evidence="2 3">120-4 pot B 10/14</strain>
    </source>
</reference>
<evidence type="ECO:0000256" key="1">
    <source>
        <dbReference type="SAM" id="MobiDB-lite"/>
    </source>
</evidence>
<name>A0ABM8VZL3_GIGMA</name>
<protein>
    <submittedName>
        <fullName evidence="2">16367_t:CDS:1</fullName>
    </submittedName>
</protein>
<dbReference type="Proteomes" id="UP000789901">
    <property type="component" value="Unassembled WGS sequence"/>
</dbReference>